<feature type="compositionally biased region" description="Basic and acidic residues" evidence="6">
    <location>
        <begin position="31"/>
        <end position="48"/>
    </location>
</feature>
<feature type="transmembrane region" description="Helical" evidence="7">
    <location>
        <begin position="177"/>
        <end position="199"/>
    </location>
</feature>
<feature type="region of interest" description="Disordered" evidence="6">
    <location>
        <begin position="230"/>
        <end position="252"/>
    </location>
</feature>
<feature type="transmembrane region" description="Helical" evidence="7">
    <location>
        <begin position="477"/>
        <end position="497"/>
    </location>
</feature>
<dbReference type="SUPFAM" id="SSF50182">
    <property type="entry name" value="Sm-like ribonucleoproteins"/>
    <property type="match status" value="1"/>
</dbReference>
<organism evidence="9">
    <name type="scientific">Ostreococcus sp. 'lucimarinus'</name>
    <dbReference type="NCBI Taxonomy" id="242159"/>
    <lineage>
        <taxon>Eukaryota</taxon>
        <taxon>Viridiplantae</taxon>
        <taxon>Chlorophyta</taxon>
        <taxon>Mamiellophyceae</taxon>
        <taxon>Mamiellales</taxon>
        <taxon>Bathycoccaceae</taxon>
        <taxon>Ostreococcus</taxon>
    </lineage>
</organism>
<keyword evidence="5 7" id="KW-0472">Membrane</keyword>
<feature type="transmembrane region" description="Helical" evidence="7">
    <location>
        <begin position="104"/>
        <end position="128"/>
    </location>
</feature>
<dbReference type="Gene3D" id="2.30.30.60">
    <property type="match status" value="1"/>
</dbReference>
<evidence type="ECO:0000256" key="4">
    <source>
        <dbReference type="ARBA" id="ARBA00022989"/>
    </source>
</evidence>
<dbReference type="PANTHER" id="PTHR31618">
    <property type="entry name" value="MECHANOSENSITIVE ION CHANNEL PROTEIN 5"/>
    <property type="match status" value="1"/>
</dbReference>
<evidence type="ECO:0000256" key="2">
    <source>
        <dbReference type="ARBA" id="ARBA00008017"/>
    </source>
</evidence>
<proteinExistence type="inferred from homology"/>
<dbReference type="GO" id="GO:0005886">
    <property type="term" value="C:plasma membrane"/>
    <property type="evidence" value="ECO:0007669"/>
    <property type="project" value="TreeGrafter"/>
</dbReference>
<feature type="transmembrane region" description="Helical" evidence="7">
    <location>
        <begin position="140"/>
        <end position="165"/>
    </location>
</feature>
<dbReference type="GO" id="GO:0008381">
    <property type="term" value="F:mechanosensitive monoatomic ion channel activity"/>
    <property type="evidence" value="ECO:0007669"/>
    <property type="project" value="TreeGrafter"/>
</dbReference>
<keyword evidence="4 7" id="KW-1133">Transmembrane helix</keyword>
<evidence type="ECO:0000256" key="5">
    <source>
        <dbReference type="ARBA" id="ARBA00023136"/>
    </source>
</evidence>
<evidence type="ECO:0000256" key="7">
    <source>
        <dbReference type="SAM" id="Phobius"/>
    </source>
</evidence>
<evidence type="ECO:0000313" key="9">
    <source>
        <dbReference type="EMBL" id="CAD8226388.1"/>
    </source>
</evidence>
<protein>
    <recommendedName>
        <fullName evidence="8">Mechanosensitive ion channel MscS domain-containing protein</fullName>
    </recommendedName>
</protein>
<comment type="similarity">
    <text evidence="2">Belongs to the MscS (TC 1.A.23) family.</text>
</comment>
<feature type="compositionally biased region" description="Acidic residues" evidence="6">
    <location>
        <begin position="49"/>
        <end position="60"/>
    </location>
</feature>
<dbReference type="InterPro" id="IPR010920">
    <property type="entry name" value="LSM_dom_sf"/>
</dbReference>
<evidence type="ECO:0000259" key="8">
    <source>
        <dbReference type="Pfam" id="PF00924"/>
    </source>
</evidence>
<dbReference type="Pfam" id="PF00924">
    <property type="entry name" value="MS_channel_2nd"/>
    <property type="match status" value="1"/>
</dbReference>
<evidence type="ECO:0000256" key="3">
    <source>
        <dbReference type="ARBA" id="ARBA00022692"/>
    </source>
</evidence>
<dbReference type="GO" id="GO:0006820">
    <property type="term" value="P:monoatomic anion transport"/>
    <property type="evidence" value="ECO:0007669"/>
    <property type="project" value="TreeGrafter"/>
</dbReference>
<evidence type="ECO:0000256" key="6">
    <source>
        <dbReference type="SAM" id="MobiDB-lite"/>
    </source>
</evidence>
<evidence type="ECO:0000256" key="1">
    <source>
        <dbReference type="ARBA" id="ARBA00004141"/>
    </source>
</evidence>
<dbReference type="PANTHER" id="PTHR31618:SF1">
    <property type="entry name" value="EF-HAND DOMAIN-CONTAINING PROTEIN"/>
    <property type="match status" value="1"/>
</dbReference>
<dbReference type="InterPro" id="IPR023408">
    <property type="entry name" value="MscS_beta-dom_sf"/>
</dbReference>
<accession>A0A7R9XU17</accession>
<name>A0A7R9XU17_9CHLO</name>
<feature type="compositionally biased region" description="Basic and acidic residues" evidence="6">
    <location>
        <begin position="1"/>
        <end position="18"/>
    </location>
</feature>
<dbReference type="InterPro" id="IPR006685">
    <property type="entry name" value="MscS_channel_2nd"/>
</dbReference>
<sequence length="774" mass="85814">MTREDARDDRLRGVRVVREEDESEGSFAEAAKTREGEKQTSQARKEGVETPEETDDDDEDDAWYDVVTGSVYKRWNVALGVVLVGLSAWFGVEDVGGGETWKYTGVASAVLLGRTVARGVVMVVVFVLENVLPLDQVAYYFDVLSPALTTLLWFVGVAVMWGVFFSESAIGVDTHKSVVNILILIALFLASRCVALLMVKMLTARLHAGTFWEQLKTTVRHEVMLKNLTGAPVRPRPNRPRGSIHRSSSFSKVKSAEVARKLSGIAPASKHSRENSATDELVPEHAAQAVQDIHETLTAKTETKAEVEGTAWEYDETNIRLAAEQAEALMKNTSVNDFEDPKNEFSFFSTLSVFKQHKTASYMTRFGNAERILDRAKMTLGTESFSSETDVEMRRASRLIFNHIRRPGQKFITKDAIRDFLPAKDVDEALELLSGQEGFGFSAVGFTDLCRGIRKMFDERYLLGQTLQSMQGLAETLGRSLQILFFFIVVIIGLFMFNVDVGSLWLLFSSSVLALTFIFGSSASRAFEAAVMIFAVHPFNIGDWIVVDGANYKVIELGIHATKLLDLFNEVMYMPTSMIASKPIVNLSRSPELWLRVAVEIDMGITPSQCKHLENVAKQFMSTDKRNYGSSCLVVLRGLHDRLKVELNVIYCLAFNGSQRLAMLEAQSRMIFVVMQALVDMGVSFTGTDGMIFCHNPASLDAVLDPSTVATGIPATGVPVPAVADASRVDAARAAADPYNRYPPHTSTWRSQAMRENYAMTSNLRHLSGMLKMD</sequence>
<keyword evidence="3 7" id="KW-0812">Transmembrane</keyword>
<dbReference type="AlphaFoldDB" id="A0A7R9XU17"/>
<feature type="region of interest" description="Disordered" evidence="6">
    <location>
        <begin position="1"/>
        <end position="60"/>
    </location>
</feature>
<reference evidence="9" key="1">
    <citation type="submission" date="2021-01" db="EMBL/GenBank/DDBJ databases">
        <authorList>
            <person name="Corre E."/>
            <person name="Pelletier E."/>
            <person name="Niang G."/>
            <person name="Scheremetjew M."/>
            <person name="Finn R."/>
            <person name="Kale V."/>
            <person name="Holt S."/>
            <person name="Cochrane G."/>
            <person name="Meng A."/>
            <person name="Brown T."/>
            <person name="Cohen L."/>
        </authorList>
    </citation>
    <scope>NUCLEOTIDE SEQUENCE</scope>
    <source>
        <strain evidence="9">Clade-A-BCC118000</strain>
    </source>
</reference>
<gene>
    <name evidence="9" type="ORF">OLUC0939_LOCUS7129</name>
</gene>
<dbReference type="InterPro" id="IPR016688">
    <property type="entry name" value="MscS-like_plants/fungi"/>
</dbReference>
<feature type="domain" description="Mechanosensitive ion channel MscS" evidence="8">
    <location>
        <begin position="529"/>
        <end position="589"/>
    </location>
</feature>
<dbReference type="EMBL" id="HBDX01008305">
    <property type="protein sequence ID" value="CAD8226388.1"/>
    <property type="molecule type" value="Transcribed_RNA"/>
</dbReference>
<feature type="transmembrane region" description="Helical" evidence="7">
    <location>
        <begin position="503"/>
        <end position="523"/>
    </location>
</feature>
<comment type="subcellular location">
    <subcellularLocation>
        <location evidence="1">Membrane</location>
        <topology evidence="1">Multi-pass membrane protein</topology>
    </subcellularLocation>
</comment>